<dbReference type="EMBL" id="JAAIKR010000004">
    <property type="protein sequence ID" value="MBR9727660.1"/>
    <property type="molecule type" value="Genomic_DNA"/>
</dbReference>
<keyword evidence="1" id="KW-0472">Membrane</keyword>
<feature type="transmembrane region" description="Helical" evidence="1">
    <location>
        <begin position="35"/>
        <end position="59"/>
    </location>
</feature>
<keyword evidence="1" id="KW-0812">Transmembrane</keyword>
<dbReference type="Pfam" id="PF04024">
    <property type="entry name" value="PspC"/>
    <property type="match status" value="1"/>
</dbReference>
<accession>A0ABS5I2M8</accession>
<keyword evidence="1" id="KW-1133">Transmembrane helix</keyword>
<evidence type="ECO:0000313" key="4">
    <source>
        <dbReference type="Proteomes" id="UP000811844"/>
    </source>
</evidence>
<feature type="domain" description="Phage shock protein PspC N-terminal" evidence="2">
    <location>
        <begin position="9"/>
        <end position="60"/>
    </location>
</feature>
<keyword evidence="4" id="KW-1185">Reference proteome</keyword>
<gene>
    <name evidence="3" type="ORF">G3R48_06625</name>
</gene>
<organism evidence="3 4">
    <name type="scientific">Shewanella intestini</name>
    <dbReference type="NCBI Taxonomy" id="2017544"/>
    <lineage>
        <taxon>Bacteria</taxon>
        <taxon>Pseudomonadati</taxon>
        <taxon>Pseudomonadota</taxon>
        <taxon>Gammaproteobacteria</taxon>
        <taxon>Alteromonadales</taxon>
        <taxon>Shewanellaceae</taxon>
        <taxon>Shewanella</taxon>
    </lineage>
</organism>
<reference evidence="3 4" key="1">
    <citation type="submission" date="2020-02" db="EMBL/GenBank/DDBJ databases">
        <title>Shewanella WXL01 sp. nov., a marine bacterium isolated from green algae in Luhuitou Fringing Reef (Northern South China Sea).</title>
        <authorList>
            <person name="Wang X."/>
        </authorList>
    </citation>
    <scope>NUCLEOTIDE SEQUENCE [LARGE SCALE GENOMIC DNA]</scope>
    <source>
        <strain evidence="3 4">MCCC 1A01895</strain>
    </source>
</reference>
<comment type="caution">
    <text evidence="3">The sequence shown here is derived from an EMBL/GenBank/DDBJ whole genome shotgun (WGS) entry which is preliminary data.</text>
</comment>
<dbReference type="InterPro" id="IPR007168">
    <property type="entry name" value="Phageshock_PspC_N"/>
</dbReference>
<name>A0ABS5I2M8_9GAMM</name>
<protein>
    <submittedName>
        <fullName evidence="3">PspC domain-containing protein</fullName>
    </submittedName>
</protein>
<evidence type="ECO:0000259" key="2">
    <source>
        <dbReference type="Pfam" id="PF04024"/>
    </source>
</evidence>
<proteinExistence type="predicted"/>
<sequence>MNHFLEKLSVHSRVVCGVCSQISRKLGCDVLVSRLAAIILLIISPVMACIAYAVIAIIISQSTSRY</sequence>
<evidence type="ECO:0000313" key="3">
    <source>
        <dbReference type="EMBL" id="MBR9727660.1"/>
    </source>
</evidence>
<dbReference type="Proteomes" id="UP000811844">
    <property type="component" value="Unassembled WGS sequence"/>
</dbReference>
<dbReference type="RefSeq" id="WP_153661701.1">
    <property type="nucleotide sequence ID" value="NZ_JAAIKR010000004.1"/>
</dbReference>
<evidence type="ECO:0000256" key="1">
    <source>
        <dbReference type="SAM" id="Phobius"/>
    </source>
</evidence>